<dbReference type="PANTHER" id="PTHR13929:SF0">
    <property type="entry name" value="UBIA PRENYLTRANSFERASE DOMAIN-CONTAINING PROTEIN 1"/>
    <property type="match status" value="1"/>
</dbReference>
<evidence type="ECO:0000256" key="8">
    <source>
        <dbReference type="SAM" id="Phobius"/>
    </source>
</evidence>
<evidence type="ECO:0000256" key="2">
    <source>
        <dbReference type="ARBA" id="ARBA00004863"/>
    </source>
</evidence>
<dbReference type="CDD" id="cd13962">
    <property type="entry name" value="PT_UbiA_UBIAD1"/>
    <property type="match status" value="1"/>
</dbReference>
<dbReference type="InterPro" id="IPR044878">
    <property type="entry name" value="UbiA_sf"/>
</dbReference>
<dbReference type="Proteomes" id="UP001595989">
    <property type="component" value="Unassembled WGS sequence"/>
</dbReference>
<feature type="transmembrane region" description="Helical" evidence="8">
    <location>
        <begin position="50"/>
        <end position="70"/>
    </location>
</feature>
<feature type="transmembrane region" description="Helical" evidence="8">
    <location>
        <begin position="22"/>
        <end position="44"/>
    </location>
</feature>
<dbReference type="PANTHER" id="PTHR13929">
    <property type="entry name" value="1,4-DIHYDROXY-2-NAPHTHOATE OCTAPRENYLTRANSFERASE"/>
    <property type="match status" value="1"/>
</dbReference>
<evidence type="ECO:0000256" key="3">
    <source>
        <dbReference type="ARBA" id="ARBA00022428"/>
    </source>
</evidence>
<keyword evidence="10" id="KW-1185">Reference proteome</keyword>
<evidence type="ECO:0000313" key="9">
    <source>
        <dbReference type="EMBL" id="MFC4557469.1"/>
    </source>
</evidence>
<dbReference type="Gene3D" id="1.10.357.140">
    <property type="entry name" value="UbiA prenyltransferase"/>
    <property type="match status" value="1"/>
</dbReference>
<feature type="transmembrane region" description="Helical" evidence="8">
    <location>
        <begin position="223"/>
        <end position="244"/>
    </location>
</feature>
<accession>A0ABV9DGN8</accession>
<feature type="transmembrane region" description="Helical" evidence="8">
    <location>
        <begin position="155"/>
        <end position="173"/>
    </location>
</feature>
<dbReference type="RefSeq" id="WP_390293442.1">
    <property type="nucleotide sequence ID" value="NZ_JBHSFU010000004.1"/>
</dbReference>
<feature type="transmembrane region" description="Helical" evidence="8">
    <location>
        <begin position="280"/>
        <end position="301"/>
    </location>
</feature>
<feature type="transmembrane region" description="Helical" evidence="8">
    <location>
        <begin position="124"/>
        <end position="143"/>
    </location>
</feature>
<gene>
    <name evidence="9" type="ORF">ACFO3D_04515</name>
</gene>
<evidence type="ECO:0000313" key="10">
    <source>
        <dbReference type="Proteomes" id="UP001595989"/>
    </source>
</evidence>
<dbReference type="PIRSF" id="PIRSF005355">
    <property type="entry name" value="UBIAD1"/>
    <property type="match status" value="1"/>
</dbReference>
<evidence type="ECO:0000256" key="4">
    <source>
        <dbReference type="ARBA" id="ARBA00022679"/>
    </source>
</evidence>
<dbReference type="Pfam" id="PF01040">
    <property type="entry name" value="UbiA"/>
    <property type="match status" value="1"/>
</dbReference>
<protein>
    <submittedName>
        <fullName evidence="9">Prenyltransferase</fullName>
    </submittedName>
</protein>
<keyword evidence="5 8" id="KW-0812">Transmembrane</keyword>
<reference evidence="10" key="1">
    <citation type="journal article" date="2019" name="Int. J. Syst. Evol. Microbiol.">
        <title>The Global Catalogue of Microorganisms (GCM) 10K type strain sequencing project: providing services to taxonomists for standard genome sequencing and annotation.</title>
        <authorList>
            <consortium name="The Broad Institute Genomics Platform"/>
            <consortium name="The Broad Institute Genome Sequencing Center for Infectious Disease"/>
            <person name="Wu L."/>
            <person name="Ma J."/>
        </authorList>
    </citation>
    <scope>NUCLEOTIDE SEQUENCE [LARGE SCALE GENOMIC DNA]</scope>
    <source>
        <strain evidence="10">CGMCC 4.7426</strain>
    </source>
</reference>
<comment type="subcellular location">
    <subcellularLocation>
        <location evidence="1">Membrane</location>
        <topology evidence="1">Multi-pass membrane protein</topology>
    </subcellularLocation>
</comment>
<dbReference type="InterPro" id="IPR000537">
    <property type="entry name" value="UbiA_prenyltransferase"/>
</dbReference>
<name>A0ABV9DGN8_9BACI</name>
<sequence length="305" mass="33741">MAHSAVFANGEKFYYRASWLQLIRPMTLTGTITPILVGTGIAAMQGAIRFDIFLTMLVASLLIQSATNMFNDYYDFRNGQDQEKWTADASQEHGPSHAIIPYAAGSLLFLSLLLGGWLAYHSSYWVLFVGILSILFGFLYSAGPRPLCSIGLGETVAFIFLGIVVTILAYVVQGNPLNLRIILVSIPFALLIASMILTNNIRDIKKDRNFRRTVPAILGKKRAVQLLTTLLSSIYLTVFLLIGFGVLQPLAIAVVFAFPLAIRLRLAFQSNAADTESRKVMKWAALHHWAFGFLLAIGVWINLLI</sequence>
<keyword evidence="3" id="KW-0474">Menaquinone biosynthesis</keyword>
<comment type="pathway">
    <text evidence="2">Quinol/quinone metabolism; menaquinone biosynthesis.</text>
</comment>
<proteinExistence type="predicted"/>
<evidence type="ECO:0000256" key="7">
    <source>
        <dbReference type="ARBA" id="ARBA00023136"/>
    </source>
</evidence>
<comment type="caution">
    <text evidence="9">The sequence shown here is derived from an EMBL/GenBank/DDBJ whole genome shotgun (WGS) entry which is preliminary data.</text>
</comment>
<evidence type="ECO:0000256" key="1">
    <source>
        <dbReference type="ARBA" id="ARBA00004141"/>
    </source>
</evidence>
<evidence type="ECO:0000256" key="5">
    <source>
        <dbReference type="ARBA" id="ARBA00022692"/>
    </source>
</evidence>
<feature type="transmembrane region" description="Helical" evidence="8">
    <location>
        <begin position="179"/>
        <end position="202"/>
    </location>
</feature>
<feature type="transmembrane region" description="Helical" evidence="8">
    <location>
        <begin position="99"/>
        <end position="118"/>
    </location>
</feature>
<dbReference type="InterPro" id="IPR026046">
    <property type="entry name" value="UBIAD1"/>
</dbReference>
<keyword evidence="6 8" id="KW-1133">Transmembrane helix</keyword>
<evidence type="ECO:0000256" key="6">
    <source>
        <dbReference type="ARBA" id="ARBA00022989"/>
    </source>
</evidence>
<dbReference type="EMBL" id="JBHSFU010000004">
    <property type="protein sequence ID" value="MFC4557469.1"/>
    <property type="molecule type" value="Genomic_DNA"/>
</dbReference>
<keyword evidence="4" id="KW-0808">Transferase</keyword>
<keyword evidence="7 8" id="KW-0472">Membrane</keyword>
<organism evidence="9 10">
    <name type="scientific">Virgibacillus kekensis</name>
    <dbReference type="NCBI Taxonomy" id="202261"/>
    <lineage>
        <taxon>Bacteria</taxon>
        <taxon>Bacillati</taxon>
        <taxon>Bacillota</taxon>
        <taxon>Bacilli</taxon>
        <taxon>Bacillales</taxon>
        <taxon>Bacillaceae</taxon>
        <taxon>Virgibacillus</taxon>
    </lineage>
</organism>